<dbReference type="InterPro" id="IPR029453">
    <property type="entry name" value="Rictor_IV"/>
</dbReference>
<organism evidence="6 7">
    <name type="scientific">Steccherinum ochraceum</name>
    <dbReference type="NCBI Taxonomy" id="92696"/>
    <lineage>
        <taxon>Eukaryota</taxon>
        <taxon>Fungi</taxon>
        <taxon>Dikarya</taxon>
        <taxon>Basidiomycota</taxon>
        <taxon>Agaricomycotina</taxon>
        <taxon>Agaricomycetes</taxon>
        <taxon>Polyporales</taxon>
        <taxon>Steccherinaceae</taxon>
        <taxon>Steccherinum</taxon>
    </lineage>
</organism>
<dbReference type="SMART" id="SM01310">
    <property type="entry name" value="RICTOR_V"/>
    <property type="match status" value="1"/>
</dbReference>
<dbReference type="SMART" id="SM01308">
    <property type="entry name" value="RICTOR_N"/>
    <property type="match status" value="1"/>
</dbReference>
<dbReference type="PANTHER" id="PTHR13298">
    <property type="entry name" value="CYTOSOLIC REGULATOR PIANISSIMO"/>
    <property type="match status" value="1"/>
</dbReference>
<dbReference type="OrthoDB" id="271111at2759"/>
<dbReference type="EMBL" id="RWJN01000330">
    <property type="protein sequence ID" value="TCD62998.1"/>
    <property type="molecule type" value="Genomic_DNA"/>
</dbReference>
<comment type="caution">
    <text evidence="6">The sequence shown here is derived from an EMBL/GenBank/DDBJ whole genome shotgun (WGS) entry which is preliminary data.</text>
</comment>
<evidence type="ECO:0008006" key="8">
    <source>
        <dbReference type="Google" id="ProtNLM"/>
    </source>
</evidence>
<feature type="region of interest" description="Disordered" evidence="2">
    <location>
        <begin position="1286"/>
        <end position="1306"/>
    </location>
</feature>
<dbReference type="Pfam" id="PF14663">
    <property type="entry name" value="RasGEF_N_2"/>
    <property type="match status" value="1"/>
</dbReference>
<sequence>MTAVAVDQQPGLARSNSLRASDTLASAAAATVLSQSSTSTAVNGSLSGESLTSSQNGHGRGMEISSELQALNSRLQVENNIRVGAEKFLLMPIAADLRQLVESELEMARSRIDDITKQIEDETRGPRARAGSGHTRRKFVGGNIHVASRHHEDRDDFRTALHQATLHIKTLHALNLNGASPASLPSSSSSSASVISDADLDRARVDAMAQLTGVLQRNLRVRYEVNLAEIVQAALPALAERSTKQCRATAYRLIRHLLVDTRSVENLREQAIDWYIVKSLGRDNKHAVEREQAIKLIRAMVEIGSQRRTPHSGVGSGTVPLSNKIMRALAAVAEHPEDPFKPICVQTLSEILLIDVELMAKTGGIRVLLHALAEGPLEMTPIISSAFLYIVDSPRTRAYLHPGIDLEMVLSGITDAYGRTSETGSDRMRGLTKILVSMLRTWSGLMYFCLNDKLALRSLVDGLRIPALPSRDIILDMLFDLLNIKPPDWHEAFIAGRRLTMIRRSRQLSEPARAPESLARTQEAHKLTDQYIALLILVLTKAGLIEALTCMLQEAAIGSNLSRKATLLMAEVLQTSNRVLPLSIASNIQAIPEVFNLAADYGMGENRIVGTTALSAIDSYNRHRTRLQPAVPKDISRPRANSVEDAMRRGQRQVEQAKIKLGMQMDDRQFQNILVDTQVQVTKDHTKWSFDALQELIEGPLLNPKRMEEAIKVSRIIRKLMQFYHPFSHRFSDLPRKANSRWIRLGCMLLNALMASPDGLRFLAEDEFLDQLMKSFAQLDPFNGAPINDPVFSKQRMQNTVTGGYFEMLGVMSKRKEGLELLEKFKLFTAFYHLSELRSREDLIKGIIENLDYSIDGHSRIVLSKALTSSYKHIRMYATHHLGELIRASPNANTWTLRLLLTQLYDPAVEVQEVAVRYLEEACESADILQAVVEMHPTLDHLGEVGHPLLLKFMSTTLGFRYLYAADYIDREMDLWFHERNLHYVVYIEVFLSKAFNFTPSEDTEDLFAFDGIVPPHFYGVMAKTDHGCQVLQEKGHFGEFAAFIRRHGLESDDQDLILKLKSVLWAVGNIGAAERGLPFLEEEEIIPAIVDIAEQSLVLSVRGTCFFVLGLISSTPQGAEILDDYNWEATLDPLGFPTGLCVPLDVDKLVTLPFWDPTPVGDDGTDRLEPPKTEEETEVMTAIYNLSNTVIANTASRSLARMKARPEYKHIFSSTSMLYRALHAISNQRYRLPVRRYICELFNVELNADTVKALLEHEKTMRIKPEIMENGNAAPPSRVVSIIGRPTRQRNFSDSDEESVSEDEMMDSVAATAPVMKIRPQSRIVGFAETDDQYPKF</sequence>
<evidence type="ECO:0000256" key="1">
    <source>
        <dbReference type="ARBA" id="ARBA00008878"/>
    </source>
</evidence>
<evidence type="ECO:0000259" key="5">
    <source>
        <dbReference type="SMART" id="SM01310"/>
    </source>
</evidence>
<proteinExistence type="inferred from homology"/>
<dbReference type="InterPro" id="IPR016024">
    <property type="entry name" value="ARM-type_fold"/>
</dbReference>
<keyword evidence="7" id="KW-1185">Reference proteome</keyword>
<feature type="compositionally biased region" description="Acidic residues" evidence="2">
    <location>
        <begin position="1295"/>
        <end position="1306"/>
    </location>
</feature>
<dbReference type="SMART" id="SM01307">
    <property type="entry name" value="RICTOR_M"/>
    <property type="match status" value="1"/>
</dbReference>
<dbReference type="SUPFAM" id="SSF48371">
    <property type="entry name" value="ARM repeat"/>
    <property type="match status" value="1"/>
</dbReference>
<dbReference type="GO" id="GO:0031932">
    <property type="term" value="C:TORC2 complex"/>
    <property type="evidence" value="ECO:0007669"/>
    <property type="project" value="InterPro"/>
</dbReference>
<feature type="domain" description="Rapamycin-insensitive companion of mTOR middle" evidence="3">
    <location>
        <begin position="665"/>
        <end position="888"/>
    </location>
</feature>
<dbReference type="Pfam" id="PF14668">
    <property type="entry name" value="RICTOR_V"/>
    <property type="match status" value="1"/>
</dbReference>
<evidence type="ECO:0000313" key="6">
    <source>
        <dbReference type="EMBL" id="TCD62998.1"/>
    </source>
</evidence>
<evidence type="ECO:0000259" key="4">
    <source>
        <dbReference type="SMART" id="SM01308"/>
    </source>
</evidence>
<feature type="domain" description="Rapamycin-insensitive companion of mTOR N-terminal" evidence="4">
    <location>
        <begin position="205"/>
        <end position="581"/>
    </location>
</feature>
<dbReference type="InterPro" id="IPR028268">
    <property type="entry name" value="Pianissimo_fam"/>
</dbReference>
<protein>
    <recommendedName>
        <fullName evidence="8">REM-1 domain-containing protein</fullName>
    </recommendedName>
</protein>
<evidence type="ECO:0000313" key="7">
    <source>
        <dbReference type="Proteomes" id="UP000292702"/>
    </source>
</evidence>
<dbReference type="Pfam" id="PF14666">
    <property type="entry name" value="RICTOR_M"/>
    <property type="match status" value="1"/>
</dbReference>
<feature type="compositionally biased region" description="Polar residues" evidence="2">
    <location>
        <begin position="42"/>
        <end position="57"/>
    </location>
</feature>
<dbReference type="InterPro" id="IPR029452">
    <property type="entry name" value="RICTOR_V"/>
</dbReference>
<dbReference type="GO" id="GO:0038203">
    <property type="term" value="P:TORC2 signaling"/>
    <property type="evidence" value="ECO:0007669"/>
    <property type="project" value="TreeGrafter"/>
</dbReference>
<dbReference type="Proteomes" id="UP000292702">
    <property type="component" value="Unassembled WGS sequence"/>
</dbReference>
<dbReference type="SMART" id="SM01303">
    <property type="entry name" value="RasGEF_N_2"/>
    <property type="match status" value="1"/>
</dbReference>
<dbReference type="Pfam" id="PF14664">
    <property type="entry name" value="RICTOR_N"/>
    <property type="match status" value="1"/>
</dbReference>
<comment type="similarity">
    <text evidence="1">Belongs to the RICTOR family.</text>
</comment>
<dbReference type="PANTHER" id="PTHR13298:SF11">
    <property type="entry name" value="RAPAMYCIN-INSENSITIVE COMPANION OF MTOR"/>
    <property type="match status" value="1"/>
</dbReference>
<accession>A0A4R0RGZ3</accession>
<name>A0A4R0RGZ3_9APHY</name>
<evidence type="ECO:0000259" key="3">
    <source>
        <dbReference type="SMART" id="SM01307"/>
    </source>
</evidence>
<dbReference type="STRING" id="92696.A0A4R0RGZ3"/>
<dbReference type="InterPro" id="IPR028267">
    <property type="entry name" value="Pianissimo_N"/>
</dbReference>
<gene>
    <name evidence="6" type="ORF">EIP91_006157</name>
</gene>
<feature type="region of interest" description="Disordered" evidence="2">
    <location>
        <begin position="38"/>
        <end position="61"/>
    </location>
</feature>
<feature type="domain" description="Rapamycin-insensitive companion of mTOR" evidence="5">
    <location>
        <begin position="1058"/>
        <end position="1130"/>
    </location>
</feature>
<evidence type="ECO:0000256" key="2">
    <source>
        <dbReference type="SAM" id="MobiDB-lite"/>
    </source>
</evidence>
<dbReference type="InterPro" id="IPR029451">
    <property type="entry name" value="RICTOR_M"/>
</dbReference>
<reference evidence="6 7" key="1">
    <citation type="submission" date="2018-11" db="EMBL/GenBank/DDBJ databases">
        <title>Genome assembly of Steccherinum ochraceum LE-BIN_3174, the white-rot fungus of the Steccherinaceae family (The Residual Polyporoid clade, Polyporales, Basidiomycota).</title>
        <authorList>
            <person name="Fedorova T.V."/>
            <person name="Glazunova O.A."/>
            <person name="Landesman E.O."/>
            <person name="Moiseenko K.V."/>
            <person name="Psurtseva N.V."/>
            <person name="Savinova O.S."/>
            <person name="Shakhova N.V."/>
            <person name="Tyazhelova T.V."/>
            <person name="Vasina D.V."/>
        </authorList>
    </citation>
    <scope>NUCLEOTIDE SEQUENCE [LARGE SCALE GENOMIC DNA]</scope>
    <source>
        <strain evidence="6 7">LE-BIN_3174</strain>
    </source>
</reference>